<name>A0A3P6CCB2_BRAOL</name>
<gene>
    <name evidence="1" type="ORF">BOLC4T23492H</name>
</gene>
<proteinExistence type="predicted"/>
<protein>
    <submittedName>
        <fullName evidence="1">Uncharacterized protein</fullName>
    </submittedName>
</protein>
<organism evidence="1">
    <name type="scientific">Brassica oleracea</name>
    <name type="common">Wild cabbage</name>
    <dbReference type="NCBI Taxonomy" id="3712"/>
    <lineage>
        <taxon>Eukaryota</taxon>
        <taxon>Viridiplantae</taxon>
        <taxon>Streptophyta</taxon>
        <taxon>Embryophyta</taxon>
        <taxon>Tracheophyta</taxon>
        <taxon>Spermatophyta</taxon>
        <taxon>Magnoliopsida</taxon>
        <taxon>eudicotyledons</taxon>
        <taxon>Gunneridae</taxon>
        <taxon>Pentapetalae</taxon>
        <taxon>rosids</taxon>
        <taxon>malvids</taxon>
        <taxon>Brassicales</taxon>
        <taxon>Brassicaceae</taxon>
        <taxon>Brassiceae</taxon>
        <taxon>Brassica</taxon>
    </lineage>
</organism>
<dbReference type="EMBL" id="LR031873">
    <property type="protein sequence ID" value="VDD07401.1"/>
    <property type="molecule type" value="Genomic_DNA"/>
</dbReference>
<evidence type="ECO:0000313" key="1">
    <source>
        <dbReference type="EMBL" id="VDD07401.1"/>
    </source>
</evidence>
<sequence length="58" mass="6302">MALIRVNQTVSYWFLNGNRAPKSRVVTSLAGSSIRNGPVSLNPATGLARAISEVWFAR</sequence>
<dbReference type="AlphaFoldDB" id="A0A3P6CCB2"/>
<reference evidence="1" key="1">
    <citation type="submission" date="2018-11" db="EMBL/GenBank/DDBJ databases">
        <authorList>
            <consortium name="Genoscope - CEA"/>
            <person name="William W."/>
        </authorList>
    </citation>
    <scope>NUCLEOTIDE SEQUENCE</scope>
</reference>
<accession>A0A3P6CCB2</accession>